<feature type="signal peptide" evidence="2">
    <location>
        <begin position="1"/>
        <end position="18"/>
    </location>
</feature>
<reference evidence="3 4" key="1">
    <citation type="submission" date="2020-02" db="EMBL/GenBank/DDBJ databases">
        <authorList>
            <person name="Babadi Z.K."/>
            <person name="Risdian C."/>
            <person name="Ebrahimipour G.H."/>
            <person name="Wink J."/>
        </authorList>
    </citation>
    <scope>NUCLEOTIDE SEQUENCE [LARGE SCALE GENOMIC DNA]</scope>
    <source>
        <strain evidence="3 4">ZKHCc1 1396</strain>
    </source>
</reference>
<feature type="compositionally biased region" description="Basic and acidic residues" evidence="1">
    <location>
        <begin position="105"/>
        <end position="114"/>
    </location>
</feature>
<dbReference type="RefSeq" id="WP_193347805.1">
    <property type="nucleotide sequence ID" value="NZ_JAAIYO010000002.1"/>
</dbReference>
<dbReference type="Proteomes" id="UP001516472">
    <property type="component" value="Unassembled WGS sequence"/>
</dbReference>
<evidence type="ECO:0000313" key="3">
    <source>
        <dbReference type="EMBL" id="MBE4748399.1"/>
    </source>
</evidence>
<feature type="region of interest" description="Disordered" evidence="1">
    <location>
        <begin position="146"/>
        <end position="169"/>
    </location>
</feature>
<feature type="chain" id="PRO_5046815495" description="DUF4142 domain-containing protein" evidence="2">
    <location>
        <begin position="19"/>
        <end position="169"/>
    </location>
</feature>
<accession>A0ABR9PKG0</accession>
<organism evidence="3 4">
    <name type="scientific">Corallococcus soli</name>
    <dbReference type="NCBI Taxonomy" id="2710757"/>
    <lineage>
        <taxon>Bacteria</taxon>
        <taxon>Pseudomonadati</taxon>
        <taxon>Myxococcota</taxon>
        <taxon>Myxococcia</taxon>
        <taxon>Myxococcales</taxon>
        <taxon>Cystobacterineae</taxon>
        <taxon>Myxococcaceae</taxon>
        <taxon>Corallococcus</taxon>
    </lineage>
</organism>
<feature type="region of interest" description="Disordered" evidence="1">
    <location>
        <begin position="68"/>
        <end position="125"/>
    </location>
</feature>
<comment type="caution">
    <text evidence="3">The sequence shown here is derived from an EMBL/GenBank/DDBJ whole genome shotgun (WGS) entry which is preliminary data.</text>
</comment>
<name>A0ABR9PKG0_9BACT</name>
<feature type="compositionally biased region" description="Gly residues" evidence="1">
    <location>
        <begin position="160"/>
        <end position="169"/>
    </location>
</feature>
<proteinExistence type="predicted"/>
<dbReference type="EMBL" id="JAAIYO010000002">
    <property type="protein sequence ID" value="MBE4748399.1"/>
    <property type="molecule type" value="Genomic_DNA"/>
</dbReference>
<evidence type="ECO:0000256" key="1">
    <source>
        <dbReference type="SAM" id="MobiDB-lite"/>
    </source>
</evidence>
<keyword evidence="4" id="KW-1185">Reference proteome</keyword>
<evidence type="ECO:0008006" key="5">
    <source>
        <dbReference type="Google" id="ProtNLM"/>
    </source>
</evidence>
<evidence type="ECO:0000256" key="2">
    <source>
        <dbReference type="SAM" id="SignalP"/>
    </source>
</evidence>
<evidence type="ECO:0000313" key="4">
    <source>
        <dbReference type="Proteomes" id="UP001516472"/>
    </source>
</evidence>
<sequence length="169" mass="18403">MKRHLFMLGLLLSAPAFAEATTSTPQAAPRPSRERQSQVQLLLAHRQDLALSDTQAAGLERIQAALDTKNAPLKQSLEALRPPRRPGDGMRPQGPPPDRGTQEGAARRANREQAHGLFDQLRANDTQAYQEAEQLLSDAQRTQARALIQAAMDAHRPGRGGRGGRPPAE</sequence>
<keyword evidence="2" id="KW-0732">Signal</keyword>
<gene>
    <name evidence="3" type="ORF">G4177_09485</name>
</gene>
<protein>
    <recommendedName>
        <fullName evidence="5">DUF4142 domain-containing protein</fullName>
    </recommendedName>
</protein>
<feature type="region of interest" description="Disordered" evidence="1">
    <location>
        <begin position="21"/>
        <end position="40"/>
    </location>
</feature>